<protein>
    <submittedName>
        <fullName evidence="11">OmpA family protein</fullName>
    </submittedName>
</protein>
<feature type="compositionally biased region" description="Basic and acidic residues" evidence="8">
    <location>
        <begin position="314"/>
        <end position="331"/>
    </location>
</feature>
<dbReference type="PROSITE" id="PS51123">
    <property type="entry name" value="OMPA_2"/>
    <property type="match status" value="1"/>
</dbReference>
<evidence type="ECO:0000256" key="6">
    <source>
        <dbReference type="ARBA" id="ARBA00023136"/>
    </source>
</evidence>
<keyword evidence="12" id="KW-1185">Reference proteome</keyword>
<gene>
    <name evidence="11" type="ordered locus">MICA_975</name>
</gene>
<dbReference type="Pfam" id="PF00691">
    <property type="entry name" value="OmpA"/>
    <property type="match status" value="1"/>
</dbReference>
<dbReference type="EMBL" id="CP002382">
    <property type="protein sequence ID" value="AEP09306.1"/>
    <property type="molecule type" value="Genomic_DNA"/>
</dbReference>
<dbReference type="GO" id="GO:0005886">
    <property type="term" value="C:plasma membrane"/>
    <property type="evidence" value="ECO:0007669"/>
    <property type="project" value="UniProtKB-SubCell"/>
</dbReference>
<dbReference type="SUPFAM" id="SSF103088">
    <property type="entry name" value="OmpA-like"/>
    <property type="match status" value="1"/>
</dbReference>
<dbReference type="HOGENOM" id="CLU_016890_3_1_5"/>
<dbReference type="eggNOG" id="COG1360">
    <property type="taxonomic scope" value="Bacteria"/>
</dbReference>
<dbReference type="InterPro" id="IPR036737">
    <property type="entry name" value="OmpA-like_sf"/>
</dbReference>
<evidence type="ECO:0000313" key="12">
    <source>
        <dbReference type="Proteomes" id="UP000009286"/>
    </source>
</evidence>
<dbReference type="KEGG" id="mai:MICA_975"/>
<dbReference type="PANTHER" id="PTHR30329">
    <property type="entry name" value="STATOR ELEMENT OF FLAGELLAR MOTOR COMPLEX"/>
    <property type="match status" value="1"/>
</dbReference>
<evidence type="ECO:0000256" key="4">
    <source>
        <dbReference type="ARBA" id="ARBA00022692"/>
    </source>
</evidence>
<keyword evidence="5 9" id="KW-1133">Transmembrane helix</keyword>
<feature type="compositionally biased region" description="Polar residues" evidence="8">
    <location>
        <begin position="103"/>
        <end position="114"/>
    </location>
</feature>
<keyword evidence="6 7" id="KW-0472">Membrane</keyword>
<dbReference type="InterPro" id="IPR050330">
    <property type="entry name" value="Bact_OuterMem_StrucFunc"/>
</dbReference>
<evidence type="ECO:0000256" key="3">
    <source>
        <dbReference type="ARBA" id="ARBA00022475"/>
    </source>
</evidence>
<dbReference type="PANTHER" id="PTHR30329:SF21">
    <property type="entry name" value="LIPOPROTEIN YIAD-RELATED"/>
    <property type="match status" value="1"/>
</dbReference>
<dbReference type="AlphaFoldDB" id="G2KLS7"/>
<feature type="region of interest" description="Disordered" evidence="8">
    <location>
        <begin position="103"/>
        <end position="132"/>
    </location>
</feature>
<dbReference type="CDD" id="cd07185">
    <property type="entry name" value="OmpA_C-like"/>
    <property type="match status" value="1"/>
</dbReference>
<sequence>MSKGKGSKDDQRPIIIKKIKKSGGGHHGGAWKVAYADFVTAMMAFFLLLWLLNVTTEEQRNAISNYFDPTHPKVSESMSGAGGIMGGTAMSTEGAMTSTMQNISLPQTSGTTTRSFERGESGEEKPEDTATDQQLEQLKAELAQEEEKRFEEAKEELEKKIAENPELAELAKNLMVDITPEGLRIQVVDQEGDPMFPKGSAQMFDKTKKLMTAVSEVVKSMPNNVSVRGHTDSFKYRDGATYTNWELSADRANATRRVLMDDGIPEPRLSDVVGKADTDHLFKDNPQDARNRRISIILLREDLNKVAVQELEKRGVKMDKPPATDPTKDINQKPVGTFKRTPGEVYFP</sequence>
<evidence type="ECO:0000256" key="7">
    <source>
        <dbReference type="PROSITE-ProRule" id="PRU00473"/>
    </source>
</evidence>
<dbReference type="Proteomes" id="UP000009286">
    <property type="component" value="Chromosome"/>
</dbReference>
<evidence type="ECO:0000256" key="5">
    <source>
        <dbReference type="ARBA" id="ARBA00022989"/>
    </source>
</evidence>
<evidence type="ECO:0000256" key="2">
    <source>
        <dbReference type="ARBA" id="ARBA00008914"/>
    </source>
</evidence>
<name>G2KLS7_MICAA</name>
<feature type="domain" description="OmpA-like" evidence="10">
    <location>
        <begin position="183"/>
        <end position="302"/>
    </location>
</feature>
<dbReference type="InterPro" id="IPR006665">
    <property type="entry name" value="OmpA-like"/>
</dbReference>
<evidence type="ECO:0000256" key="8">
    <source>
        <dbReference type="SAM" id="MobiDB-lite"/>
    </source>
</evidence>
<evidence type="ECO:0000259" key="10">
    <source>
        <dbReference type="PROSITE" id="PS51123"/>
    </source>
</evidence>
<dbReference type="STRING" id="856793.MICA_975"/>
<keyword evidence="3" id="KW-1003">Cell membrane</keyword>
<organism evidence="11 12">
    <name type="scientific">Micavibrio aeruginosavorus (strain ARL-13)</name>
    <dbReference type="NCBI Taxonomy" id="856793"/>
    <lineage>
        <taxon>Bacteria</taxon>
        <taxon>Pseudomonadati</taxon>
        <taxon>Bdellovibrionota</taxon>
        <taxon>Bdellovibrionia</taxon>
        <taxon>Bdellovibrionales</taxon>
        <taxon>Pseudobdellovibrionaceae</taxon>
        <taxon>Micavibrio</taxon>
    </lineage>
</organism>
<reference evidence="11 12" key="1">
    <citation type="journal article" date="2011" name="BMC Genomics">
        <title>Genomic insights into an obligate epibiotic bacterial predator: Micavibrio aeruginosavorus ARL-13.</title>
        <authorList>
            <person name="Wang Z."/>
            <person name="Kadouri D."/>
            <person name="Wu M."/>
        </authorList>
    </citation>
    <scope>NUCLEOTIDE SEQUENCE [LARGE SCALE GENOMIC DNA]</scope>
    <source>
        <strain evidence="11 12">ARL-13</strain>
    </source>
</reference>
<dbReference type="InterPro" id="IPR025713">
    <property type="entry name" value="MotB-like_N_dom"/>
</dbReference>
<comment type="subcellular location">
    <subcellularLocation>
        <location evidence="1">Cell membrane</location>
        <topology evidence="1">Single-pass membrane protein</topology>
    </subcellularLocation>
</comment>
<proteinExistence type="inferred from homology"/>
<feature type="region of interest" description="Disordered" evidence="8">
    <location>
        <begin position="314"/>
        <end position="348"/>
    </location>
</feature>
<keyword evidence="4 9" id="KW-0812">Transmembrane</keyword>
<dbReference type="Pfam" id="PF13677">
    <property type="entry name" value="MotB_plug"/>
    <property type="match status" value="1"/>
</dbReference>
<feature type="compositionally biased region" description="Basic and acidic residues" evidence="8">
    <location>
        <begin position="115"/>
        <end position="128"/>
    </location>
</feature>
<evidence type="ECO:0000313" key="11">
    <source>
        <dbReference type="EMBL" id="AEP09306.1"/>
    </source>
</evidence>
<dbReference type="Gene3D" id="3.30.1330.60">
    <property type="entry name" value="OmpA-like domain"/>
    <property type="match status" value="1"/>
</dbReference>
<dbReference type="OrthoDB" id="7170686at2"/>
<evidence type="ECO:0000256" key="1">
    <source>
        <dbReference type="ARBA" id="ARBA00004162"/>
    </source>
</evidence>
<accession>G2KLS7</accession>
<dbReference type="RefSeq" id="WP_014102529.1">
    <property type="nucleotide sequence ID" value="NC_016026.1"/>
</dbReference>
<feature type="transmembrane region" description="Helical" evidence="9">
    <location>
        <begin position="33"/>
        <end position="52"/>
    </location>
</feature>
<dbReference type="NCBIfam" id="NF006548">
    <property type="entry name" value="PRK09041.1"/>
    <property type="match status" value="1"/>
</dbReference>
<evidence type="ECO:0000256" key="9">
    <source>
        <dbReference type="SAM" id="Phobius"/>
    </source>
</evidence>
<comment type="similarity">
    <text evidence="2">Belongs to the MotB family.</text>
</comment>